<dbReference type="AlphaFoldDB" id="A0AAD5YZ71"/>
<reference evidence="1" key="1">
    <citation type="submission" date="2022-07" db="EMBL/GenBank/DDBJ databases">
        <title>Genome Sequence of Leucocoprinus birnbaumii.</title>
        <authorList>
            <person name="Buettner E."/>
        </authorList>
    </citation>
    <scope>NUCLEOTIDE SEQUENCE</scope>
    <source>
        <strain evidence="1">VT141</strain>
    </source>
</reference>
<evidence type="ECO:0000313" key="1">
    <source>
        <dbReference type="EMBL" id="KAJ3574246.1"/>
    </source>
</evidence>
<protein>
    <submittedName>
        <fullName evidence="1">Uncharacterized protein</fullName>
    </submittedName>
</protein>
<dbReference type="EMBL" id="JANIEX010000075">
    <property type="protein sequence ID" value="KAJ3574246.1"/>
    <property type="molecule type" value="Genomic_DNA"/>
</dbReference>
<proteinExistence type="predicted"/>
<dbReference type="Proteomes" id="UP001213000">
    <property type="component" value="Unassembled WGS sequence"/>
</dbReference>
<accession>A0AAD5YZ71</accession>
<comment type="caution">
    <text evidence="1">The sequence shown here is derived from an EMBL/GenBank/DDBJ whole genome shotgun (WGS) entry which is preliminary data.</text>
</comment>
<sequence>MSIHELASVRDIKAVSTAASVVWHALAVMVGTDIAKWIFSAEWAFHYRRLGSLEPGKIDKVSTITSGVLERISYSLSKDTTPGFRLSFVVTLLLLLLGPIGPGAMTVDFIWIDATIPFSVADLGVFETMDTSNLRKIRSTTLQRAERFLTSEYLDHSVASYETLAARTLIPWPVDMTRNLPQSITYESDVATYKYDCRWVAPLLLQGPQPFYSAGYTDGVMPGDEILFNDTGGTYTGNQVLGPGSHLGTGDPWVSGGPPLPLPAKTRTLAQGYGLPAPTGEGIPAGSEGTSTRRVHRKGLYMQRVRHDIGYA</sequence>
<keyword evidence="2" id="KW-1185">Reference proteome</keyword>
<name>A0AAD5YZ71_9AGAR</name>
<evidence type="ECO:0000313" key="2">
    <source>
        <dbReference type="Proteomes" id="UP001213000"/>
    </source>
</evidence>
<gene>
    <name evidence="1" type="ORF">NP233_g1902</name>
</gene>
<organism evidence="1 2">
    <name type="scientific">Leucocoprinus birnbaumii</name>
    <dbReference type="NCBI Taxonomy" id="56174"/>
    <lineage>
        <taxon>Eukaryota</taxon>
        <taxon>Fungi</taxon>
        <taxon>Dikarya</taxon>
        <taxon>Basidiomycota</taxon>
        <taxon>Agaricomycotina</taxon>
        <taxon>Agaricomycetes</taxon>
        <taxon>Agaricomycetidae</taxon>
        <taxon>Agaricales</taxon>
        <taxon>Agaricineae</taxon>
        <taxon>Agaricaceae</taxon>
        <taxon>Leucocoprinus</taxon>
    </lineage>
</organism>